<keyword evidence="8" id="KW-0496">Mitochondrion</keyword>
<dbReference type="PROSITE" id="PS50920">
    <property type="entry name" value="SOLCAR"/>
    <property type="match status" value="3"/>
</dbReference>
<comment type="similarity">
    <text evidence="2 11">Belongs to the mitochondrial carrier (TC 2.A.29) family.</text>
</comment>
<evidence type="ECO:0000256" key="5">
    <source>
        <dbReference type="ARBA" id="ARBA00022737"/>
    </source>
</evidence>
<feature type="repeat" description="Solcar" evidence="10">
    <location>
        <begin position="93"/>
        <end position="179"/>
    </location>
</feature>
<dbReference type="RefSeq" id="XP_001420356.1">
    <property type="nucleotide sequence ID" value="XM_001420319.1"/>
</dbReference>
<evidence type="ECO:0000256" key="10">
    <source>
        <dbReference type="PROSITE-ProRule" id="PRU00282"/>
    </source>
</evidence>
<evidence type="ECO:0000256" key="9">
    <source>
        <dbReference type="ARBA" id="ARBA00023136"/>
    </source>
</evidence>
<sequence>MPLRAHEEITAGFLAGCADALACHPVDVVKTQAHVNRGANVPFTQALVAQARAHGLPSLYRGVLPACLRPQALCMYVGYEWSKKAVCEDAKKMTTREAFVAGWLTAYVESACVTPFETVKVRMQTKENMSRYASSLGCAREIARTEGMKGLYAGFWPTCLRNNVFNSFYFGTIHYCKDEYLSAPDSLVEQAAQNVGVGIIAGLVATVFKMPFDILKSRMQGQVPNASGALEYPTMMEAAVRIFRNEGVGAFYKGTGVTAARITLGFPVSFVAFEAVASMFENEIR</sequence>
<keyword evidence="3 11" id="KW-0813">Transport</keyword>
<evidence type="ECO:0000256" key="2">
    <source>
        <dbReference type="ARBA" id="ARBA00006375"/>
    </source>
</evidence>
<dbReference type="InterPro" id="IPR023395">
    <property type="entry name" value="MCP_dom_sf"/>
</dbReference>
<dbReference type="EMBL" id="CP000591">
    <property type="protein sequence ID" value="ABO98649.1"/>
    <property type="molecule type" value="Genomic_DNA"/>
</dbReference>
<feature type="repeat" description="Solcar" evidence="10">
    <location>
        <begin position="189"/>
        <end position="279"/>
    </location>
</feature>
<dbReference type="KEGG" id="olu:OSTLU_44281"/>
<accession>A4S500</accession>
<dbReference type="HOGENOM" id="CLU_015166_5_2_1"/>
<keyword evidence="5" id="KW-0677">Repeat</keyword>
<keyword evidence="4 10" id="KW-0812">Transmembrane</keyword>
<evidence type="ECO:0000256" key="7">
    <source>
        <dbReference type="ARBA" id="ARBA00022989"/>
    </source>
</evidence>
<evidence type="ECO:0000256" key="3">
    <source>
        <dbReference type="ARBA" id="ARBA00022448"/>
    </source>
</evidence>
<evidence type="ECO:0000313" key="13">
    <source>
        <dbReference type="Proteomes" id="UP000001568"/>
    </source>
</evidence>
<feature type="repeat" description="Solcar" evidence="10">
    <location>
        <begin position="3"/>
        <end position="85"/>
    </location>
</feature>
<dbReference type="Gramene" id="ABO98649">
    <property type="protein sequence ID" value="ABO98649"/>
    <property type="gene ID" value="OSTLU_44281"/>
</dbReference>
<dbReference type="PANTHER" id="PTHR46356:SF1">
    <property type="entry name" value="MITOCHONDRIAL 2-OXODICARBOXYLATE CARRIER"/>
    <property type="match status" value="1"/>
</dbReference>
<dbReference type="Pfam" id="PF00153">
    <property type="entry name" value="Mito_carr"/>
    <property type="match status" value="3"/>
</dbReference>
<dbReference type="AlphaFoldDB" id="A4S500"/>
<dbReference type="InterPro" id="IPR018108">
    <property type="entry name" value="MCP_transmembrane"/>
</dbReference>
<keyword evidence="9 10" id="KW-0472">Membrane</keyword>
<dbReference type="eggNOG" id="KOG0754">
    <property type="taxonomic scope" value="Eukaryota"/>
</dbReference>
<dbReference type="InterPro" id="IPR051752">
    <property type="entry name" value="Mito_2-oxodicarb_carrier"/>
</dbReference>
<dbReference type="GeneID" id="5004535"/>
<dbReference type="GO" id="GO:0005743">
    <property type="term" value="C:mitochondrial inner membrane"/>
    <property type="evidence" value="ECO:0007669"/>
    <property type="project" value="UniProtKB-SubCell"/>
</dbReference>
<evidence type="ECO:0000313" key="12">
    <source>
        <dbReference type="EMBL" id="ABO98649.1"/>
    </source>
</evidence>
<dbReference type="Gene3D" id="1.50.40.10">
    <property type="entry name" value="Mitochondrial carrier domain"/>
    <property type="match status" value="1"/>
</dbReference>
<keyword evidence="6" id="KW-0999">Mitochondrion inner membrane</keyword>
<evidence type="ECO:0000256" key="8">
    <source>
        <dbReference type="ARBA" id="ARBA00023128"/>
    </source>
</evidence>
<evidence type="ECO:0000256" key="6">
    <source>
        <dbReference type="ARBA" id="ARBA00022792"/>
    </source>
</evidence>
<keyword evidence="7" id="KW-1133">Transmembrane helix</keyword>
<evidence type="ECO:0000256" key="1">
    <source>
        <dbReference type="ARBA" id="ARBA00004448"/>
    </source>
</evidence>
<comment type="subcellular location">
    <subcellularLocation>
        <location evidence="1">Mitochondrion inner membrane</location>
        <topology evidence="1">Multi-pass membrane protein</topology>
    </subcellularLocation>
</comment>
<dbReference type="OMA" id="ACHPVDV"/>
<dbReference type="OrthoDB" id="1924968at2759"/>
<proteinExistence type="inferred from homology"/>
<dbReference type="Proteomes" id="UP000001568">
    <property type="component" value="Chromosome 11"/>
</dbReference>
<dbReference type="PANTHER" id="PTHR46356">
    <property type="entry name" value="MITOCHONDRIAL 2-OXODICARBOXYLATE CARRIER"/>
    <property type="match status" value="1"/>
</dbReference>
<organism evidence="12 13">
    <name type="scientific">Ostreococcus lucimarinus (strain CCE9901)</name>
    <dbReference type="NCBI Taxonomy" id="436017"/>
    <lineage>
        <taxon>Eukaryota</taxon>
        <taxon>Viridiplantae</taxon>
        <taxon>Chlorophyta</taxon>
        <taxon>Mamiellophyceae</taxon>
        <taxon>Mamiellales</taxon>
        <taxon>Bathycoccaceae</taxon>
        <taxon>Ostreococcus</taxon>
    </lineage>
</organism>
<name>A4S500_OSTLU</name>
<protein>
    <submittedName>
        <fullName evidence="12">MC family transporter: 2-oxodicarboxylate</fullName>
    </submittedName>
</protein>
<dbReference type="SUPFAM" id="SSF103506">
    <property type="entry name" value="Mitochondrial carrier"/>
    <property type="match status" value="1"/>
</dbReference>
<evidence type="ECO:0000256" key="4">
    <source>
        <dbReference type="ARBA" id="ARBA00022692"/>
    </source>
</evidence>
<reference evidence="12 13" key="1">
    <citation type="journal article" date="2007" name="Proc. Natl. Acad. Sci. U.S.A.">
        <title>The tiny eukaryote Ostreococcus provides genomic insights into the paradox of plankton speciation.</title>
        <authorList>
            <person name="Palenik B."/>
            <person name="Grimwood J."/>
            <person name="Aerts A."/>
            <person name="Rouze P."/>
            <person name="Salamov A."/>
            <person name="Putnam N."/>
            <person name="Dupont C."/>
            <person name="Jorgensen R."/>
            <person name="Derelle E."/>
            <person name="Rombauts S."/>
            <person name="Zhou K."/>
            <person name="Otillar R."/>
            <person name="Merchant S.S."/>
            <person name="Podell S."/>
            <person name="Gaasterland T."/>
            <person name="Napoli C."/>
            <person name="Gendler K."/>
            <person name="Manuell A."/>
            <person name="Tai V."/>
            <person name="Vallon O."/>
            <person name="Piganeau G."/>
            <person name="Jancek S."/>
            <person name="Heijde M."/>
            <person name="Jabbari K."/>
            <person name="Bowler C."/>
            <person name="Lohr M."/>
            <person name="Robbens S."/>
            <person name="Werner G."/>
            <person name="Dubchak I."/>
            <person name="Pazour G.J."/>
            <person name="Ren Q."/>
            <person name="Paulsen I."/>
            <person name="Delwiche C."/>
            <person name="Schmutz J."/>
            <person name="Rokhsar D."/>
            <person name="Van de Peer Y."/>
            <person name="Moreau H."/>
            <person name="Grigoriev I.V."/>
        </authorList>
    </citation>
    <scope>NUCLEOTIDE SEQUENCE [LARGE SCALE GENOMIC DNA]</scope>
    <source>
        <strain evidence="12 13">CCE9901</strain>
    </source>
</reference>
<gene>
    <name evidence="12" type="ORF">OSTLU_44281</name>
</gene>
<keyword evidence="13" id="KW-1185">Reference proteome</keyword>
<evidence type="ECO:0000256" key="11">
    <source>
        <dbReference type="RuleBase" id="RU000488"/>
    </source>
</evidence>